<dbReference type="GO" id="GO:0008270">
    <property type="term" value="F:zinc ion binding"/>
    <property type="evidence" value="ECO:0007669"/>
    <property type="project" value="UniProtKB-UniRule"/>
</dbReference>
<dbReference type="PROSITE" id="PS50157">
    <property type="entry name" value="ZINC_FINGER_C2H2_2"/>
    <property type="match status" value="3"/>
</dbReference>
<proteinExistence type="predicted"/>
<evidence type="ECO:0000256" key="1">
    <source>
        <dbReference type="ARBA" id="ARBA00004123"/>
    </source>
</evidence>
<evidence type="ECO:0000256" key="5">
    <source>
        <dbReference type="ARBA" id="ARBA00022833"/>
    </source>
</evidence>
<evidence type="ECO:0000256" key="7">
    <source>
        <dbReference type="ARBA" id="ARBA00023163"/>
    </source>
</evidence>
<keyword evidence="14" id="KW-1185">Reference proteome</keyword>
<dbReference type="SUPFAM" id="SSF57716">
    <property type="entry name" value="Glucocorticoid receptor-like (DNA-binding domain)"/>
    <property type="match status" value="1"/>
</dbReference>
<dbReference type="SMART" id="SM00355">
    <property type="entry name" value="ZnF_C2H2"/>
    <property type="match status" value="7"/>
</dbReference>
<dbReference type="Pfam" id="PF07776">
    <property type="entry name" value="zf-AD"/>
    <property type="match status" value="1"/>
</dbReference>
<feature type="domain" description="C2H2-type" evidence="11">
    <location>
        <begin position="370"/>
        <end position="397"/>
    </location>
</feature>
<keyword evidence="3" id="KW-0677">Repeat</keyword>
<feature type="binding site" evidence="10">
    <location>
        <position position="58"/>
    </location>
    <ligand>
        <name>Zn(2+)</name>
        <dbReference type="ChEBI" id="CHEBI:29105"/>
    </ligand>
</feature>
<dbReference type="InterPro" id="IPR050636">
    <property type="entry name" value="C2H2-ZF_domain-containing"/>
</dbReference>
<dbReference type="Gene3D" id="3.30.160.60">
    <property type="entry name" value="Classic Zinc Finger"/>
    <property type="match status" value="3"/>
</dbReference>
<feature type="domain" description="C2H2-type" evidence="11">
    <location>
        <begin position="309"/>
        <end position="331"/>
    </location>
</feature>
<feature type="binding site" evidence="10">
    <location>
        <position position="14"/>
    </location>
    <ligand>
        <name>Zn(2+)</name>
        <dbReference type="ChEBI" id="CHEBI:29105"/>
    </ligand>
</feature>
<feature type="domain" description="ZAD" evidence="12">
    <location>
        <begin position="9"/>
        <end position="82"/>
    </location>
</feature>
<protein>
    <submittedName>
        <fullName evidence="13">Uncharacterized protein</fullName>
    </submittedName>
</protein>
<dbReference type="SUPFAM" id="SSF57667">
    <property type="entry name" value="beta-beta-alpha zinc fingers"/>
    <property type="match status" value="2"/>
</dbReference>
<name>A0AAN7P7F4_9COLE</name>
<sequence>MDADNKMSHVCRTCLEQIIDLNYIELNDDAGNIKDQIVQCIPELDLSLVPNAYLCTYCAQALHNAYEFKQKCLHTEEIIRNHVQGNNTPDLDHIKQVFKPYPDMYDVAQTDLGMEIIYIKDEEMTAEDSIITDYVHSFLEDKEQPQPTESKSLNASRLSVEELRLKSQVKYVTKKEHETTFCCSQCNFKTSRSFLLKQHKVTHKPNHKESMKPKLLVPKIKHNGLKKYTCVMCPFKTSKKLILKNHQENHKEYACTMCDFKTRRSCGFSSHLKKHGVKRSSLPKDDLKLTIKVVKKQPEPITVIPENHYKCTKCNYKSSTSTSLQKHLRTHISNGFNCNFCDFVCGNKNSLFKHLAVHNTLKLKRKATVVTCPQCPYKVNRPLELKYHLTLHTGNRQFKCKLCTFNATRDYFLQKHMFVHSEEY</sequence>
<evidence type="ECO:0000256" key="3">
    <source>
        <dbReference type="ARBA" id="ARBA00022737"/>
    </source>
</evidence>
<evidence type="ECO:0000256" key="10">
    <source>
        <dbReference type="PROSITE-ProRule" id="PRU01263"/>
    </source>
</evidence>
<feature type="domain" description="C2H2-type" evidence="11">
    <location>
        <begin position="398"/>
        <end position="424"/>
    </location>
</feature>
<dbReference type="Pfam" id="PF00096">
    <property type="entry name" value="zf-C2H2"/>
    <property type="match status" value="1"/>
</dbReference>
<evidence type="ECO:0000313" key="14">
    <source>
        <dbReference type="Proteomes" id="UP001353858"/>
    </source>
</evidence>
<dbReference type="PANTHER" id="PTHR47772:SF13">
    <property type="entry name" value="GASTRULA ZINC FINGER PROTEIN XLCGF49.1-LIKE-RELATED"/>
    <property type="match status" value="1"/>
</dbReference>
<feature type="binding site" evidence="10">
    <location>
        <position position="11"/>
    </location>
    <ligand>
        <name>Zn(2+)</name>
        <dbReference type="ChEBI" id="CHEBI:29105"/>
    </ligand>
</feature>
<dbReference type="PROSITE" id="PS51915">
    <property type="entry name" value="ZAD"/>
    <property type="match status" value="1"/>
</dbReference>
<reference evidence="14" key="1">
    <citation type="submission" date="2023-01" db="EMBL/GenBank/DDBJ databases">
        <title>Key to firefly adult light organ development and bioluminescence: homeobox transcription factors regulate luciferase expression and transportation to peroxisome.</title>
        <authorList>
            <person name="Fu X."/>
        </authorList>
    </citation>
    <scope>NUCLEOTIDE SEQUENCE [LARGE SCALE GENOMIC DNA]</scope>
</reference>
<dbReference type="GO" id="GO:0005634">
    <property type="term" value="C:nucleus"/>
    <property type="evidence" value="ECO:0007669"/>
    <property type="project" value="UniProtKB-SubCell"/>
</dbReference>
<keyword evidence="4 9" id="KW-0863">Zinc-finger</keyword>
<dbReference type="InterPro" id="IPR013087">
    <property type="entry name" value="Znf_C2H2_type"/>
</dbReference>
<dbReference type="PANTHER" id="PTHR47772">
    <property type="entry name" value="ZINC FINGER PROTEIN 200"/>
    <property type="match status" value="1"/>
</dbReference>
<comment type="caution">
    <text evidence="13">The sequence shown here is derived from an EMBL/GenBank/DDBJ whole genome shotgun (WGS) entry which is preliminary data.</text>
</comment>
<keyword evidence="8" id="KW-0539">Nucleus</keyword>
<evidence type="ECO:0000256" key="4">
    <source>
        <dbReference type="ARBA" id="ARBA00022771"/>
    </source>
</evidence>
<evidence type="ECO:0000256" key="2">
    <source>
        <dbReference type="ARBA" id="ARBA00022723"/>
    </source>
</evidence>
<dbReference type="InterPro" id="IPR036236">
    <property type="entry name" value="Znf_C2H2_sf"/>
</dbReference>
<dbReference type="InterPro" id="IPR012934">
    <property type="entry name" value="Znf_AD"/>
</dbReference>
<keyword evidence="5 10" id="KW-0862">Zinc</keyword>
<dbReference type="SMART" id="SM00868">
    <property type="entry name" value="zf-AD"/>
    <property type="match status" value="1"/>
</dbReference>
<evidence type="ECO:0000259" key="11">
    <source>
        <dbReference type="PROSITE" id="PS50157"/>
    </source>
</evidence>
<evidence type="ECO:0000256" key="8">
    <source>
        <dbReference type="ARBA" id="ARBA00023242"/>
    </source>
</evidence>
<evidence type="ECO:0000256" key="9">
    <source>
        <dbReference type="PROSITE-ProRule" id="PRU00042"/>
    </source>
</evidence>
<keyword evidence="6" id="KW-0805">Transcription regulation</keyword>
<evidence type="ECO:0000259" key="12">
    <source>
        <dbReference type="PROSITE" id="PS51915"/>
    </source>
</evidence>
<accession>A0AAN7P7F4</accession>
<gene>
    <name evidence="13" type="ORF">RN001_010960</name>
</gene>
<organism evidence="13 14">
    <name type="scientific">Aquatica leii</name>
    <dbReference type="NCBI Taxonomy" id="1421715"/>
    <lineage>
        <taxon>Eukaryota</taxon>
        <taxon>Metazoa</taxon>
        <taxon>Ecdysozoa</taxon>
        <taxon>Arthropoda</taxon>
        <taxon>Hexapoda</taxon>
        <taxon>Insecta</taxon>
        <taxon>Pterygota</taxon>
        <taxon>Neoptera</taxon>
        <taxon>Endopterygota</taxon>
        <taxon>Coleoptera</taxon>
        <taxon>Polyphaga</taxon>
        <taxon>Elateriformia</taxon>
        <taxon>Elateroidea</taxon>
        <taxon>Lampyridae</taxon>
        <taxon>Luciolinae</taxon>
        <taxon>Aquatica</taxon>
    </lineage>
</organism>
<dbReference type="AlphaFoldDB" id="A0AAN7P7F4"/>
<keyword evidence="2 10" id="KW-0479">Metal-binding</keyword>
<dbReference type="PROSITE" id="PS00028">
    <property type="entry name" value="ZINC_FINGER_C2H2_1"/>
    <property type="match status" value="2"/>
</dbReference>
<keyword evidence="7" id="KW-0804">Transcription</keyword>
<dbReference type="EMBL" id="JARPUR010000004">
    <property type="protein sequence ID" value="KAK4878454.1"/>
    <property type="molecule type" value="Genomic_DNA"/>
</dbReference>
<evidence type="ECO:0000256" key="6">
    <source>
        <dbReference type="ARBA" id="ARBA00023015"/>
    </source>
</evidence>
<dbReference type="Proteomes" id="UP001353858">
    <property type="component" value="Unassembled WGS sequence"/>
</dbReference>
<evidence type="ECO:0000313" key="13">
    <source>
        <dbReference type="EMBL" id="KAK4878454.1"/>
    </source>
</evidence>
<comment type="subcellular location">
    <subcellularLocation>
        <location evidence="1">Nucleus</location>
    </subcellularLocation>
</comment>
<feature type="binding site" evidence="10">
    <location>
        <position position="55"/>
    </location>
    <ligand>
        <name>Zn(2+)</name>
        <dbReference type="ChEBI" id="CHEBI:29105"/>
    </ligand>
</feature>